<dbReference type="AlphaFoldDB" id="A0A1U7NI30"/>
<name>A0A1U7NI30_9FIRM</name>
<sequence>MNDVVKSKDDYKEYTHQLQKLLMKRDALKKKIHSIKIHYIQLFGKLRMEEFNLQIRIIRLKKEIAWMVRKLNSHEAVDIEQMQSEIDQQMSEYDLQMTQMAKEYSLVSEAKEISKDDALKIRHIYHRIAKRIHPDLHPKLADNEDVCLIWHAACLAYEINDLEELENLEVQLNLLLDENQENADDFEFDFDPEKRIIRIQEQIDELSKDPAFDLCQWMDTEEGQEQRKNVFARDIAKLKTYIDSLEKKKQEIQERSHSCPMH</sequence>
<evidence type="ECO:0000313" key="2">
    <source>
        <dbReference type="Proteomes" id="UP000186341"/>
    </source>
</evidence>
<dbReference type="RefSeq" id="WP_075818137.1">
    <property type="nucleotide sequence ID" value="NZ_CAPNHH010000158.1"/>
</dbReference>
<organism evidence="1 2">
    <name type="scientific">Ileibacterium valens</name>
    <dbReference type="NCBI Taxonomy" id="1862668"/>
    <lineage>
        <taxon>Bacteria</taxon>
        <taxon>Bacillati</taxon>
        <taxon>Bacillota</taxon>
        <taxon>Erysipelotrichia</taxon>
        <taxon>Erysipelotrichales</taxon>
        <taxon>Erysipelotrichaceae</taxon>
        <taxon>Ileibacterium</taxon>
    </lineage>
</organism>
<dbReference type="GeneID" id="82202127"/>
<evidence type="ECO:0000313" key="1">
    <source>
        <dbReference type="EMBL" id="OLU41795.1"/>
    </source>
</evidence>
<dbReference type="OrthoDB" id="2216447at2"/>
<proteinExistence type="predicted"/>
<reference evidence="1 2" key="1">
    <citation type="submission" date="2016-11" db="EMBL/GenBank/DDBJ databases">
        <title>Description of two novel members of the family Erysipelotrichaceae: Ileibacterium lipovorans gen. nov., sp. nov. and Dubosiella newyorkensis, gen. nov., sp. nov.</title>
        <authorList>
            <person name="Cox L.M."/>
            <person name="Sohn J."/>
            <person name="Tyrrell K.L."/>
            <person name="Citron D.M."/>
            <person name="Lawson P.A."/>
            <person name="Patel N.B."/>
            <person name="Iizumi T."/>
            <person name="Perez-Perez G.I."/>
            <person name="Goldstein E.J."/>
            <person name="Blaser M.J."/>
        </authorList>
    </citation>
    <scope>NUCLEOTIDE SEQUENCE [LARGE SCALE GENOMIC DNA]</scope>
    <source>
        <strain evidence="1 2">NYU-BL-A3</strain>
    </source>
</reference>
<gene>
    <name evidence="1" type="ORF">BO222_02610</name>
</gene>
<comment type="caution">
    <text evidence="1">The sequence shown here is derived from an EMBL/GenBank/DDBJ whole genome shotgun (WGS) entry which is preliminary data.</text>
</comment>
<evidence type="ECO:0008006" key="3">
    <source>
        <dbReference type="Google" id="ProtNLM"/>
    </source>
</evidence>
<dbReference type="Proteomes" id="UP000186341">
    <property type="component" value="Unassembled WGS sequence"/>
</dbReference>
<dbReference type="EMBL" id="MPJW01000074">
    <property type="protein sequence ID" value="OLU41795.1"/>
    <property type="molecule type" value="Genomic_DNA"/>
</dbReference>
<protein>
    <recommendedName>
        <fullName evidence="3">J domain-containing protein</fullName>
    </recommendedName>
</protein>
<accession>A0A1U7NI30</accession>
<keyword evidence="2" id="KW-1185">Reference proteome</keyword>